<evidence type="ECO:0000313" key="3">
    <source>
        <dbReference type="Proteomes" id="UP001449657"/>
    </source>
</evidence>
<keyword evidence="3" id="KW-1185">Reference proteome</keyword>
<reference evidence="2 3" key="1">
    <citation type="submission" date="2024-03" db="EMBL/GenBank/DDBJ databases">
        <title>Chitinophaga caseinilytica sp. nov., a casein hydrolysing bacterium isolated from forest soil.</title>
        <authorList>
            <person name="Lee D.S."/>
            <person name="Han D.M."/>
            <person name="Baek J.H."/>
            <person name="Choi D.G."/>
            <person name="Jeon J.H."/>
            <person name="Jeon C.O."/>
        </authorList>
    </citation>
    <scope>NUCLEOTIDE SEQUENCE [LARGE SCALE GENOMIC DNA]</scope>
    <source>
        <strain evidence="2 3">KACC 19118</strain>
    </source>
</reference>
<keyword evidence="1" id="KW-0812">Transmembrane</keyword>
<name>A0ABZ2Z797_9BACT</name>
<accession>A0ABZ2Z797</accession>
<feature type="transmembrane region" description="Helical" evidence="1">
    <location>
        <begin position="12"/>
        <end position="33"/>
    </location>
</feature>
<evidence type="ECO:0008006" key="4">
    <source>
        <dbReference type="Google" id="ProtNLM"/>
    </source>
</evidence>
<evidence type="ECO:0000313" key="2">
    <source>
        <dbReference type="EMBL" id="WZN48114.1"/>
    </source>
</evidence>
<dbReference type="RefSeq" id="WP_341842714.1">
    <property type="nucleotide sequence ID" value="NZ_CP149792.1"/>
</dbReference>
<dbReference type="Proteomes" id="UP001449657">
    <property type="component" value="Chromosome"/>
</dbReference>
<feature type="transmembrane region" description="Helical" evidence="1">
    <location>
        <begin position="61"/>
        <end position="84"/>
    </location>
</feature>
<dbReference type="EMBL" id="CP150096">
    <property type="protein sequence ID" value="WZN48114.1"/>
    <property type="molecule type" value="Genomic_DNA"/>
</dbReference>
<keyword evidence="1" id="KW-1133">Transmembrane helix</keyword>
<feature type="transmembrane region" description="Helical" evidence="1">
    <location>
        <begin position="134"/>
        <end position="153"/>
    </location>
</feature>
<proteinExistence type="predicted"/>
<sequence>MPTATSVQTTRLLQGALYAGLLVWLLDGTAAVIQSNFRPDRVFKYVASAGAGPSAFEGGNAFILLGLFFHFLVAYGWSLLFFWAYPRLALLQGNRWLTGLLYGLVVWACMRLLIVPLTLAPVGKLTWNGVLTGMAIHMVCVGLPIALSAYYWYRRPQA</sequence>
<gene>
    <name evidence="2" type="ORF">WJU22_07995</name>
</gene>
<feature type="transmembrane region" description="Helical" evidence="1">
    <location>
        <begin position="96"/>
        <end position="114"/>
    </location>
</feature>
<evidence type="ECO:0000256" key="1">
    <source>
        <dbReference type="SAM" id="Phobius"/>
    </source>
</evidence>
<protein>
    <recommendedName>
        <fullName evidence="4">DUF1440 domain-containing protein</fullName>
    </recommendedName>
</protein>
<keyword evidence="1" id="KW-0472">Membrane</keyword>
<organism evidence="2 3">
    <name type="scientific">Chitinophaga caseinilytica</name>
    <dbReference type="NCBI Taxonomy" id="2267521"/>
    <lineage>
        <taxon>Bacteria</taxon>
        <taxon>Pseudomonadati</taxon>
        <taxon>Bacteroidota</taxon>
        <taxon>Chitinophagia</taxon>
        <taxon>Chitinophagales</taxon>
        <taxon>Chitinophagaceae</taxon>
        <taxon>Chitinophaga</taxon>
    </lineage>
</organism>